<sequence>MLKRIRIIIVFIIFLIAHYQYNFVDNDWAFYIVAGVLLIGSLWEISKFFLAQKLKRTEPEFDLSKMKNDTVNFQLITEGEIFAALAESFYMITETTGATGECYINSLETLDLDNKDAVKNLKYSIAASWDIENAKSAVSQIKALIHSAEEQPYLTLSDIKEPAEIAAYSDYLSRYNLNVSLKGSESISIYNLIRASWLARSSFSCGYIDESQAREYLIKISGLIRQQTNSWEELAKSYLVMYLDWNGGLSGTIGHIMKDYMAKERILGAKLLLESINSPINGYSFQPQKMNQYNN</sequence>
<comment type="caution">
    <text evidence="3">The sequence shown here is derived from an EMBL/GenBank/DDBJ whole genome shotgun (WGS) entry which is preliminary data.</text>
</comment>
<evidence type="ECO:0000313" key="3">
    <source>
        <dbReference type="EMBL" id="MBK5145262.1"/>
    </source>
</evidence>
<keyword evidence="1" id="KW-0472">Membrane</keyword>
<organism evidence="3 4">
    <name type="scientific">Limnobaculum allomyrinae</name>
    <dbReference type="NCBI Taxonomy" id="2791986"/>
    <lineage>
        <taxon>Bacteria</taxon>
        <taxon>Pseudomonadati</taxon>
        <taxon>Pseudomonadota</taxon>
        <taxon>Gammaproteobacteria</taxon>
        <taxon>Enterobacterales</taxon>
        <taxon>Budviciaceae</taxon>
        <taxon>Limnobaculum</taxon>
    </lineage>
</organism>
<accession>A0ABS1IU94</accession>
<protein>
    <submittedName>
        <fullName evidence="3">DUF1266 domain-containing protein</fullName>
    </submittedName>
</protein>
<proteinExistence type="predicted"/>
<gene>
    <name evidence="3" type="ORF">I2494_16370</name>
</gene>
<name>A0ABS1IU94_9GAMM</name>
<keyword evidence="4" id="KW-1185">Reference proteome</keyword>
<dbReference type="RefSeq" id="WP_218467917.1">
    <property type="nucleotide sequence ID" value="NZ_JADRCR010000009.1"/>
</dbReference>
<reference evidence="3 4" key="1">
    <citation type="submission" date="2020-11" db="EMBL/GenBank/DDBJ databases">
        <title>Insectihabitans protaetiae gen. nov. sp. nov. and Insectihabitans allomyrinae sp. nov., isolated from larvae of Protaetia brevitarsis seulensis and Allomyrina dichotoma, respectively.</title>
        <authorList>
            <person name="Lee S.D."/>
            <person name="Byeon Y.-S."/>
            <person name="Kim S.-M."/>
            <person name="Yang H.L."/>
            <person name="Kim I.S."/>
        </authorList>
    </citation>
    <scope>NUCLEOTIDE SEQUENCE [LARGE SCALE GENOMIC DNA]</scope>
    <source>
        <strain evidence="3 4">BWR-B9</strain>
    </source>
</reference>
<feature type="transmembrane region" description="Helical" evidence="1">
    <location>
        <begin position="28"/>
        <end position="46"/>
    </location>
</feature>
<evidence type="ECO:0000313" key="4">
    <source>
        <dbReference type="Proteomes" id="UP001296921"/>
    </source>
</evidence>
<keyword evidence="1" id="KW-1133">Transmembrane helix</keyword>
<dbReference type="EMBL" id="JADRCR010000009">
    <property type="protein sequence ID" value="MBK5145262.1"/>
    <property type="molecule type" value="Genomic_DNA"/>
</dbReference>
<dbReference type="Proteomes" id="UP001296921">
    <property type="component" value="Unassembled WGS sequence"/>
</dbReference>
<dbReference type="Pfam" id="PF06889">
    <property type="entry name" value="DUF1266"/>
    <property type="match status" value="1"/>
</dbReference>
<feature type="domain" description="DUF1266" evidence="2">
    <location>
        <begin position="127"/>
        <end position="280"/>
    </location>
</feature>
<evidence type="ECO:0000259" key="2">
    <source>
        <dbReference type="Pfam" id="PF06889"/>
    </source>
</evidence>
<keyword evidence="1" id="KW-0812">Transmembrane</keyword>
<feature type="transmembrane region" description="Helical" evidence="1">
    <location>
        <begin position="5"/>
        <end position="22"/>
    </location>
</feature>
<evidence type="ECO:0000256" key="1">
    <source>
        <dbReference type="SAM" id="Phobius"/>
    </source>
</evidence>
<dbReference type="InterPro" id="IPR009677">
    <property type="entry name" value="DUF1266"/>
</dbReference>